<accession>A0A2U3THB0</accession>
<reference evidence="4 5" key="1">
    <citation type="submission" date="2018-04" db="EMBL/GenBank/DDBJ databases">
        <title>Denitrifier Microvirgula.</title>
        <authorList>
            <person name="Anderson E."/>
            <person name="Jang J."/>
            <person name="Ishii S."/>
        </authorList>
    </citation>
    <scope>NUCLEOTIDE SEQUENCE [LARGE SCALE GENOMIC DNA]</scope>
    <source>
        <strain evidence="4 5">BE2.4</strain>
    </source>
</reference>
<dbReference type="SUPFAM" id="SSF55729">
    <property type="entry name" value="Acyl-CoA N-acyltransferases (Nat)"/>
    <property type="match status" value="1"/>
</dbReference>
<dbReference type="KEGG" id="maer:DAI18_01125"/>
<keyword evidence="5" id="KW-1185">Reference proteome</keyword>
<dbReference type="PANTHER" id="PTHR30420:SF1">
    <property type="entry name" value="ARGININE N-SUCCINYLTRANSFERASE"/>
    <property type="match status" value="1"/>
</dbReference>
<dbReference type="NCBIfam" id="TIGR03243">
    <property type="entry name" value="arg_catab_AOST"/>
    <property type="match status" value="1"/>
</dbReference>
<gene>
    <name evidence="4" type="ORF">DAI18_01125</name>
</gene>
<dbReference type="Pfam" id="PF04958">
    <property type="entry name" value="AstA"/>
    <property type="match status" value="1"/>
</dbReference>
<dbReference type="PANTHER" id="PTHR30420">
    <property type="entry name" value="N-SUCCINYLARGININE DIHYDROLASE"/>
    <property type="match status" value="1"/>
</dbReference>
<dbReference type="Proteomes" id="UP000244173">
    <property type="component" value="Chromosome"/>
</dbReference>
<dbReference type="InterPro" id="IPR007041">
    <property type="entry name" value="Arg_succinylTrfase_AstA/AruG"/>
</dbReference>
<dbReference type="InterPro" id="IPR016181">
    <property type="entry name" value="Acyl_CoA_acyltransferase"/>
</dbReference>
<dbReference type="AlphaFoldDB" id="A0A2U3THB0"/>
<organism evidence="4 5">
    <name type="scientific">Microvirgula aerodenitrificans</name>
    <dbReference type="NCBI Taxonomy" id="57480"/>
    <lineage>
        <taxon>Bacteria</taxon>
        <taxon>Pseudomonadati</taxon>
        <taxon>Pseudomonadota</taxon>
        <taxon>Betaproteobacteria</taxon>
        <taxon>Neisseriales</taxon>
        <taxon>Aquaspirillaceae</taxon>
        <taxon>Microvirgula</taxon>
    </lineage>
</organism>
<name>A0A2U3THB0_9NEIS</name>
<evidence type="ECO:0000313" key="4">
    <source>
        <dbReference type="EMBL" id="AVY92795.1"/>
    </source>
</evidence>
<proteinExistence type="predicted"/>
<evidence type="ECO:0000313" key="5">
    <source>
        <dbReference type="Proteomes" id="UP000244173"/>
    </source>
</evidence>
<dbReference type="EMBL" id="CP028519">
    <property type="protein sequence ID" value="AVY92795.1"/>
    <property type="molecule type" value="Genomic_DNA"/>
</dbReference>
<keyword evidence="1" id="KW-0056">Arginine metabolism</keyword>
<dbReference type="RefSeq" id="WP_028499886.1">
    <property type="nucleotide sequence ID" value="NZ_CALFSO010000098.1"/>
</dbReference>
<dbReference type="Gene3D" id="2.40.40.20">
    <property type="match status" value="1"/>
</dbReference>
<evidence type="ECO:0000256" key="1">
    <source>
        <dbReference type="ARBA" id="ARBA00022503"/>
    </source>
</evidence>
<sequence>MLLVRPIRVSDLPALEHFAEASGVGVTSLPNDRERLYERIQRSNSSFASDIASQGEEIYVFVLERDGEVLGTASIVASAGFDEPFYNYRNETLVHASPSLKVNNKIHALTMCHDLTGQTQLGGFHVLPEVMAGDGARLLSRARLMFIASHRARFSDRLIAELLGQCDDNLQSPFWDAIGRRFFNLDYAAAEHLVATKSKTFVAELMPTYPIYVPLLPDAAQQVMGQVHPDAEVPFAILADEGFEADNYIDIFDGGAVLTARARDVRSISKSRVFSVGIDNVHPEGSATWLVSSERCVDFRSGLLQAGIRDNTLWITPDAAEALQVVAGDRVRAIEFQGEGRDAA</sequence>
<dbReference type="OrthoDB" id="21121at2"/>
<dbReference type="GO" id="GO:0008791">
    <property type="term" value="F:arginine N-succinyltransferase activity"/>
    <property type="evidence" value="ECO:0007669"/>
    <property type="project" value="InterPro"/>
</dbReference>
<keyword evidence="2 4" id="KW-0808">Transferase</keyword>
<evidence type="ECO:0000256" key="3">
    <source>
        <dbReference type="ARBA" id="ARBA00023315"/>
    </source>
</evidence>
<evidence type="ECO:0000256" key="2">
    <source>
        <dbReference type="ARBA" id="ARBA00022679"/>
    </source>
</evidence>
<dbReference type="STRING" id="1122240.GCA_000620105_02948"/>
<protein>
    <submittedName>
        <fullName evidence="4">Arginine/ornithine succinyltransferase subunit alpha</fullName>
    </submittedName>
</protein>
<keyword evidence="3" id="KW-0012">Acyltransferase</keyword>
<dbReference type="GO" id="GO:0006527">
    <property type="term" value="P:L-arginine catabolic process"/>
    <property type="evidence" value="ECO:0007669"/>
    <property type="project" value="InterPro"/>
</dbReference>